<evidence type="ECO:0000313" key="3">
    <source>
        <dbReference type="EMBL" id="KAH0569741.1"/>
    </source>
</evidence>
<keyword evidence="4" id="KW-1185">Reference proteome</keyword>
<reference evidence="2 3" key="1">
    <citation type="journal article" date="2014" name="PLoS Genet.">
        <title>The Genome of Spironucleus salmonicida Highlights a Fish Pathogen Adapted to Fluctuating Environments.</title>
        <authorList>
            <person name="Xu F."/>
            <person name="Jerlstrom-Hultqvist J."/>
            <person name="Einarsson E."/>
            <person name="Astvaldsson A."/>
            <person name="Svard S.G."/>
            <person name="Andersson J.O."/>
        </authorList>
    </citation>
    <scope>NUCLEOTIDE SEQUENCE</scope>
    <source>
        <strain evidence="3">ATCC 50377</strain>
    </source>
</reference>
<dbReference type="Proteomes" id="UP000018208">
    <property type="component" value="Unassembled WGS sequence"/>
</dbReference>
<evidence type="ECO:0000256" key="1">
    <source>
        <dbReference type="SAM" id="MobiDB-lite"/>
    </source>
</evidence>
<feature type="region of interest" description="Disordered" evidence="1">
    <location>
        <begin position="52"/>
        <end position="72"/>
    </location>
</feature>
<sequence>MAEQPRYKSPVFAVFPFEQPGVFSYAVPDLQGADPVLMKTIRTLEDAQKEGISIKRRVKKRSKSVKKENRKK</sequence>
<organism evidence="2">
    <name type="scientific">Spironucleus salmonicida</name>
    <dbReference type="NCBI Taxonomy" id="348837"/>
    <lineage>
        <taxon>Eukaryota</taxon>
        <taxon>Metamonada</taxon>
        <taxon>Diplomonadida</taxon>
        <taxon>Hexamitidae</taxon>
        <taxon>Hexamitinae</taxon>
        <taxon>Spironucleus</taxon>
    </lineage>
</organism>
<name>V6LS07_9EUKA</name>
<evidence type="ECO:0000313" key="4">
    <source>
        <dbReference type="Proteomes" id="UP000018208"/>
    </source>
</evidence>
<dbReference type="AlphaFoldDB" id="V6LS07"/>
<dbReference type="VEuPathDB" id="GiardiaDB:SS50377_28700"/>
<accession>V6LS07</accession>
<dbReference type="EMBL" id="KI546051">
    <property type="protein sequence ID" value="EST47043.1"/>
    <property type="molecule type" value="Genomic_DNA"/>
</dbReference>
<reference evidence="3" key="2">
    <citation type="submission" date="2020-12" db="EMBL/GenBank/DDBJ databases">
        <title>New Spironucleus salmonicida genome in near-complete chromosomes.</title>
        <authorList>
            <person name="Xu F."/>
            <person name="Kurt Z."/>
            <person name="Jimenez-Gonzalez A."/>
            <person name="Astvaldsson A."/>
            <person name="Andersson J.O."/>
            <person name="Svard S.G."/>
        </authorList>
    </citation>
    <scope>NUCLEOTIDE SEQUENCE</scope>
    <source>
        <strain evidence="3">ATCC 50377</strain>
    </source>
</reference>
<dbReference type="EMBL" id="AUWU02000009">
    <property type="protein sequence ID" value="KAH0569741.1"/>
    <property type="molecule type" value="Genomic_DNA"/>
</dbReference>
<protein>
    <submittedName>
        <fullName evidence="2">Uncharacterized protein</fullName>
    </submittedName>
</protein>
<proteinExistence type="predicted"/>
<evidence type="ECO:0000313" key="2">
    <source>
        <dbReference type="EMBL" id="EST47043.1"/>
    </source>
</evidence>
<gene>
    <name evidence="2" type="ORF">SS50377_12908</name>
    <name evidence="3" type="ORF">SS50377_28700</name>
</gene>
<feature type="compositionally biased region" description="Basic residues" evidence="1">
    <location>
        <begin position="54"/>
        <end position="72"/>
    </location>
</feature>